<reference evidence="1 2" key="1">
    <citation type="submission" date="2023-11" db="EMBL/GenBank/DDBJ databases">
        <authorList>
            <person name="Val-Calvo J."/>
            <person name="Scortti M."/>
            <person name="Vazquez-Boland J."/>
        </authorList>
    </citation>
    <scope>NUCLEOTIDE SEQUENCE [LARGE SCALE GENOMIC DNA]</scope>
    <source>
        <strain evidence="1 2">PAM 2766</strain>
    </source>
</reference>
<evidence type="ECO:0008006" key="3">
    <source>
        <dbReference type="Google" id="ProtNLM"/>
    </source>
</evidence>
<protein>
    <recommendedName>
        <fullName evidence="3">Thioesterase domain-containing protein</fullName>
    </recommendedName>
</protein>
<comment type="caution">
    <text evidence="1">The sequence shown here is derived from an EMBL/GenBank/DDBJ whole genome shotgun (WGS) entry which is preliminary data.</text>
</comment>
<dbReference type="Proteomes" id="UP001629745">
    <property type="component" value="Unassembled WGS sequence"/>
</dbReference>
<name>A0ABW9FJD7_9NOCA</name>
<organism evidence="1 2">
    <name type="scientific">Rhodococcus parequi</name>
    <dbReference type="NCBI Taxonomy" id="3137122"/>
    <lineage>
        <taxon>Bacteria</taxon>
        <taxon>Bacillati</taxon>
        <taxon>Actinomycetota</taxon>
        <taxon>Actinomycetes</taxon>
        <taxon>Mycobacteriales</taxon>
        <taxon>Nocardiaceae</taxon>
        <taxon>Rhodococcus</taxon>
    </lineage>
</organism>
<evidence type="ECO:0000313" key="2">
    <source>
        <dbReference type="Proteomes" id="UP001629745"/>
    </source>
</evidence>
<dbReference type="RefSeq" id="WP_420166150.1">
    <property type="nucleotide sequence ID" value="NZ_JBDLNV010000007.1"/>
</dbReference>
<sequence length="101" mass="10908">MSTATATPSATAQHWIDRVIVSSPVARHLGLRTLHAEVDRVDLALDCRDDLTFVTAATGRRLSASALVRHRTGSTTHCDVVVRDEHDTLVATATATSRIFS</sequence>
<accession>A0ABW9FJD7</accession>
<proteinExistence type="predicted"/>
<dbReference type="Gene3D" id="3.10.129.10">
    <property type="entry name" value="Hotdog Thioesterase"/>
    <property type="match status" value="1"/>
</dbReference>
<dbReference type="InterPro" id="IPR029069">
    <property type="entry name" value="HotDog_dom_sf"/>
</dbReference>
<gene>
    <name evidence="1" type="ORF">ABEU20_004309</name>
</gene>
<keyword evidence="2" id="KW-1185">Reference proteome</keyword>
<dbReference type="EMBL" id="JBDLNV010000007">
    <property type="protein sequence ID" value="MFM1725686.1"/>
    <property type="molecule type" value="Genomic_DNA"/>
</dbReference>
<evidence type="ECO:0000313" key="1">
    <source>
        <dbReference type="EMBL" id="MFM1725686.1"/>
    </source>
</evidence>
<dbReference type="SUPFAM" id="SSF54637">
    <property type="entry name" value="Thioesterase/thiol ester dehydrase-isomerase"/>
    <property type="match status" value="1"/>
</dbReference>